<evidence type="ECO:0000313" key="2">
    <source>
        <dbReference type="WBParaSite" id="PS1159_v2.g21374.t1"/>
    </source>
</evidence>
<evidence type="ECO:0000313" key="1">
    <source>
        <dbReference type="Proteomes" id="UP000887580"/>
    </source>
</evidence>
<reference evidence="2" key="1">
    <citation type="submission" date="2022-11" db="UniProtKB">
        <authorList>
            <consortium name="WormBaseParasite"/>
        </authorList>
    </citation>
    <scope>IDENTIFICATION</scope>
</reference>
<organism evidence="1 2">
    <name type="scientific">Panagrolaimus sp. PS1159</name>
    <dbReference type="NCBI Taxonomy" id="55785"/>
    <lineage>
        <taxon>Eukaryota</taxon>
        <taxon>Metazoa</taxon>
        <taxon>Ecdysozoa</taxon>
        <taxon>Nematoda</taxon>
        <taxon>Chromadorea</taxon>
        <taxon>Rhabditida</taxon>
        <taxon>Tylenchina</taxon>
        <taxon>Panagrolaimomorpha</taxon>
        <taxon>Panagrolaimoidea</taxon>
        <taxon>Panagrolaimidae</taxon>
        <taxon>Panagrolaimus</taxon>
    </lineage>
</organism>
<proteinExistence type="predicted"/>
<dbReference type="WBParaSite" id="PS1159_v2.g21374.t1">
    <property type="protein sequence ID" value="PS1159_v2.g21374.t1"/>
    <property type="gene ID" value="PS1159_v2.g21374"/>
</dbReference>
<sequence length="487" mass="56537">METEMYSAIVDLIEKQDYAALVKLCQTEKSAEFLKIHSFDLLETLIYAFMDNKDKLLIRCMKVLNVFVTPKERLLTYLTTIDNINSLTLCIHFARNTYKDIPDLPEKCLNDVRTLLLPKLFKNLVQFANESGGEFNPDCTVLTIFLRAILKLYVRSECDDEEIRIGFLSQVLMKRPFKTRVIRIQLNKILKEITYQPTCHEGLWLPGSVHELPFFILNECADDQRTGLLPKVYHPTHLLKIISKSSANYIEANWDDAVYLKNIFMAISYVARMIDPLSIPRQLLSDYKCLFTSLLKTNGTFRHLDENFTTIEVFTLLLENMEPVAQYLLIRELCNLIYSEELSITFVPHTIASLIDFYRNSLRHGIDEYKVFRDEIGCFYGQISGMSFPNLDLAYMFYSSVCILIQVHALYKFNETAAKTAKQQVLESLKNQVNEYEILKQLESKIEGIPKHFTSDVPNRVDLIKFEISEAEQRLNHWLEINNSTSS</sequence>
<accession>A0AC35FVP9</accession>
<dbReference type="Proteomes" id="UP000887580">
    <property type="component" value="Unplaced"/>
</dbReference>
<protein>
    <submittedName>
        <fullName evidence="2">Glomulin</fullName>
    </submittedName>
</protein>
<name>A0AC35FVP9_9BILA</name>